<feature type="domain" description="Reticulon" evidence="8">
    <location>
        <begin position="393"/>
        <end position="581"/>
    </location>
</feature>
<feature type="compositionally biased region" description="Basic and acidic residues" evidence="7">
    <location>
        <begin position="70"/>
        <end position="79"/>
    </location>
</feature>
<protein>
    <recommendedName>
        <fullName evidence="6">Reticulon</fullName>
    </recommendedName>
</protein>
<dbReference type="Pfam" id="PF02453">
    <property type="entry name" value="Reticulon"/>
    <property type="match status" value="1"/>
</dbReference>
<dbReference type="PANTHER" id="PTHR45799:SF4">
    <property type="entry name" value="RETICULON-3"/>
    <property type="match status" value="1"/>
</dbReference>
<name>A0A8C5R2J6_9ANUR</name>
<dbReference type="GO" id="GO:0005789">
    <property type="term" value="C:endoplasmic reticulum membrane"/>
    <property type="evidence" value="ECO:0007669"/>
    <property type="project" value="UniProtKB-SubCell"/>
</dbReference>
<dbReference type="GO" id="GO:0043005">
    <property type="term" value="C:neuron projection"/>
    <property type="evidence" value="ECO:0007669"/>
    <property type="project" value="TreeGrafter"/>
</dbReference>
<evidence type="ECO:0000256" key="7">
    <source>
        <dbReference type="SAM" id="MobiDB-lite"/>
    </source>
</evidence>
<keyword evidence="2 6" id="KW-0812">Transmembrane</keyword>
<proteinExistence type="predicted"/>
<evidence type="ECO:0000256" key="6">
    <source>
        <dbReference type="RuleBase" id="RU210713"/>
    </source>
</evidence>
<evidence type="ECO:0000256" key="3">
    <source>
        <dbReference type="ARBA" id="ARBA00022824"/>
    </source>
</evidence>
<feature type="compositionally biased region" description="Basic and acidic residues" evidence="7">
    <location>
        <begin position="236"/>
        <end position="266"/>
    </location>
</feature>
<organism evidence="9 10">
    <name type="scientific">Leptobrachium leishanense</name>
    <name type="common">Leishan spiny toad</name>
    <dbReference type="NCBI Taxonomy" id="445787"/>
    <lineage>
        <taxon>Eukaryota</taxon>
        <taxon>Metazoa</taxon>
        <taxon>Chordata</taxon>
        <taxon>Craniata</taxon>
        <taxon>Vertebrata</taxon>
        <taxon>Euteleostomi</taxon>
        <taxon>Amphibia</taxon>
        <taxon>Batrachia</taxon>
        <taxon>Anura</taxon>
        <taxon>Pelobatoidea</taxon>
        <taxon>Megophryidae</taxon>
        <taxon>Leptobrachium</taxon>
    </lineage>
</organism>
<dbReference type="PANTHER" id="PTHR45799">
    <property type="entry name" value="RETICULON-LIKE PROTEIN"/>
    <property type="match status" value="1"/>
</dbReference>
<sequence length="581" mass="64412">MQVIKSKMAETTGHQSSHISSSVGEKGGSCAELQHTSPDSPGSPFEVIANGQGFEFKDLSGNKGATSHEFSAEEPRFDQLTDTTQSSDVGRIGSAGHGETFFHLDSLLHHKEASKNECDRQYFEIESFPAADSSLPSRETKEDCMNFKQHAERFCDNDIVPIPGEKLHNSEFTSESEMSEFPYEAKCEIHWPDVDEEVDSSGESDDTVIDAGWRSKNFPSEKREQHIADGWVELSDSQKAEKSGNLPDRIKSCKEGEDPSHVESHHAKMQSAGRLHGFPEESSKPPFQVPDLVHSEGFVDLAESCMSDPTGASAPALQAELLDDKVQETLTIEALRSLAAGEQDWDSESRESSPEMLCPLRLLSNTERLVQPADIKLTESLWGVNSDLSYLKVHDLLFWRDVKKSGLVFGLTMVLLLSLAAFSIISVLSYLILSLLTVTISYRVYKSVMQAVQKSDDGHPFKDLLDKDIALSSDSFQKKIHASLAHINQALKYLVRLFLVEDLVDSLKLALLMWLMTYVGAVFNGITLLILGVLVAFTAPLIYEKYKVQIDHYVSLVQGQVKSITEKIQAKLPGALKKKTE</sequence>
<evidence type="ECO:0000256" key="5">
    <source>
        <dbReference type="ARBA" id="ARBA00023136"/>
    </source>
</evidence>
<evidence type="ECO:0000313" key="9">
    <source>
        <dbReference type="Ensembl" id="ENSLLEP00000046134.1"/>
    </source>
</evidence>
<dbReference type="GeneTree" id="ENSGT00940000157482"/>
<feature type="region of interest" description="Disordered" evidence="7">
    <location>
        <begin position="1"/>
        <end position="87"/>
    </location>
</feature>
<accession>A0A8C5R2J6</accession>
<dbReference type="GO" id="GO:0007420">
    <property type="term" value="P:brain development"/>
    <property type="evidence" value="ECO:0007669"/>
    <property type="project" value="TreeGrafter"/>
</dbReference>
<dbReference type="InterPro" id="IPR046964">
    <property type="entry name" value="RTN1-4"/>
</dbReference>
<dbReference type="PROSITE" id="PS50845">
    <property type="entry name" value="RETICULON"/>
    <property type="match status" value="1"/>
</dbReference>
<dbReference type="InterPro" id="IPR003388">
    <property type="entry name" value="Reticulon"/>
</dbReference>
<keyword evidence="3 6" id="KW-0256">Endoplasmic reticulum</keyword>
<dbReference type="GO" id="GO:0071787">
    <property type="term" value="P:endoplasmic reticulum tubular network formation"/>
    <property type="evidence" value="ECO:0007669"/>
    <property type="project" value="TreeGrafter"/>
</dbReference>
<dbReference type="Proteomes" id="UP000694569">
    <property type="component" value="Unplaced"/>
</dbReference>
<evidence type="ECO:0000256" key="2">
    <source>
        <dbReference type="ARBA" id="ARBA00022692"/>
    </source>
</evidence>
<dbReference type="GO" id="GO:0014069">
    <property type="term" value="C:postsynaptic density"/>
    <property type="evidence" value="ECO:0007669"/>
    <property type="project" value="TreeGrafter"/>
</dbReference>
<evidence type="ECO:0000313" key="10">
    <source>
        <dbReference type="Proteomes" id="UP000694569"/>
    </source>
</evidence>
<keyword evidence="4 6" id="KW-1133">Transmembrane helix</keyword>
<feature type="transmembrane region" description="Helical" evidence="6">
    <location>
        <begin position="407"/>
        <end position="433"/>
    </location>
</feature>
<feature type="region of interest" description="Disordered" evidence="7">
    <location>
        <begin position="229"/>
        <end position="286"/>
    </location>
</feature>
<dbReference type="Gene3D" id="1.20.5.2480">
    <property type="match status" value="1"/>
</dbReference>
<feature type="transmembrane region" description="Helical" evidence="6">
    <location>
        <begin position="511"/>
        <end position="537"/>
    </location>
</feature>
<dbReference type="Ensembl" id="ENSLLET00000047971.1">
    <property type="protein sequence ID" value="ENSLLEP00000046134.1"/>
    <property type="gene ID" value="ENSLLEG00000029260.1"/>
</dbReference>
<reference evidence="9" key="1">
    <citation type="submission" date="2025-08" db="UniProtKB">
        <authorList>
            <consortium name="Ensembl"/>
        </authorList>
    </citation>
    <scope>IDENTIFICATION</scope>
</reference>
<dbReference type="OrthoDB" id="567788at2759"/>
<evidence type="ECO:0000256" key="4">
    <source>
        <dbReference type="ARBA" id="ARBA00022989"/>
    </source>
</evidence>
<comment type="subcellular location">
    <subcellularLocation>
        <location evidence="1 6">Endoplasmic reticulum membrane</location>
        <topology evidence="1 6">Multi-pass membrane protein</topology>
    </subcellularLocation>
</comment>
<evidence type="ECO:0000256" key="1">
    <source>
        <dbReference type="ARBA" id="ARBA00004477"/>
    </source>
</evidence>
<feature type="compositionally biased region" description="Polar residues" evidence="7">
    <location>
        <begin position="12"/>
        <end position="23"/>
    </location>
</feature>
<reference evidence="9" key="2">
    <citation type="submission" date="2025-09" db="UniProtKB">
        <authorList>
            <consortium name="Ensembl"/>
        </authorList>
    </citation>
    <scope>IDENTIFICATION</scope>
</reference>
<evidence type="ECO:0000259" key="8">
    <source>
        <dbReference type="PROSITE" id="PS50845"/>
    </source>
</evidence>
<keyword evidence="5 6" id="KW-0472">Membrane</keyword>
<dbReference type="AlphaFoldDB" id="A0A8C5R2J6"/>
<keyword evidence="10" id="KW-1185">Reference proteome</keyword>
<dbReference type="GO" id="GO:0030182">
    <property type="term" value="P:neuron differentiation"/>
    <property type="evidence" value="ECO:0007669"/>
    <property type="project" value="TreeGrafter"/>
</dbReference>